<evidence type="ECO:0000256" key="13">
    <source>
        <dbReference type="ARBA" id="ARBA00022763"/>
    </source>
</evidence>
<dbReference type="GO" id="GO:0005657">
    <property type="term" value="C:replication fork"/>
    <property type="evidence" value="ECO:0007669"/>
    <property type="project" value="TreeGrafter"/>
</dbReference>
<dbReference type="Gene3D" id="3.30.1490.100">
    <property type="entry name" value="DNA polymerase, Y-family, little finger domain"/>
    <property type="match status" value="1"/>
</dbReference>
<comment type="subcellular location">
    <subcellularLocation>
        <location evidence="3">Nucleus</location>
    </subcellularLocation>
</comment>
<keyword evidence="10" id="KW-0548">Nucleotidyltransferase</keyword>
<evidence type="ECO:0000256" key="16">
    <source>
        <dbReference type="ARBA" id="ARBA00022842"/>
    </source>
</evidence>
<dbReference type="InterPro" id="IPR001126">
    <property type="entry name" value="UmuC"/>
</dbReference>
<dbReference type="EC" id="2.7.7.7" evidence="5"/>
<comment type="cofactor">
    <cofactor evidence="1">
        <name>Mn(2+)</name>
        <dbReference type="ChEBI" id="CHEBI:29035"/>
    </cofactor>
</comment>
<dbReference type="GO" id="GO:0006281">
    <property type="term" value="P:DNA repair"/>
    <property type="evidence" value="ECO:0007669"/>
    <property type="project" value="UniProtKB-KW"/>
</dbReference>
<evidence type="ECO:0000256" key="11">
    <source>
        <dbReference type="ARBA" id="ARBA00022705"/>
    </source>
</evidence>
<evidence type="ECO:0000313" key="31">
    <source>
        <dbReference type="Proteomes" id="UP000314986"/>
    </source>
</evidence>
<feature type="region of interest" description="Disordered" evidence="27">
    <location>
        <begin position="665"/>
        <end position="697"/>
    </location>
</feature>
<dbReference type="GO" id="GO:0003887">
    <property type="term" value="F:DNA-directed DNA polymerase activity"/>
    <property type="evidence" value="ECO:0007669"/>
    <property type="project" value="UniProtKB-KW"/>
</dbReference>
<keyword evidence="11" id="KW-0235">DNA replication</keyword>
<keyword evidence="13" id="KW-0227">DNA damage</keyword>
<evidence type="ECO:0000256" key="25">
    <source>
        <dbReference type="ARBA" id="ARBA00064665"/>
    </source>
</evidence>
<sequence length="719" mass="78391">MEHGKERLIALVDMDCFYVQVEQRLNPELRGKPCAVVQYNNWQGGGIIAVSYEARARGVTRNMRGDEAKKHCPELLLARIPESRGKADLTRYREASAEVISVMSRFGTMERASIDEAYLELTGAAQERLRARGGRPLDPGELSTTFVQGFPQPAGEQTATGTQAQREMERQRGLRQWLDSLVELHGDSAELLLTMAAVIVEEMRAAVEAETGFQCSAGISHNKVLAKLSCGLNKPNRQTLLPLGLVPQLFDTLPISKVRNLGGKLGASIVERLHIEYMGQLRLFTLTQLQHHFGDKTGSWLYELCRGVEFEPLRPRQLPKSIGCSKIFSGRTALATCEEIRFWLLQLASELEERLTKDRDSNGRVAQQLLVGVRLKDGHGLSRCCSLPLCEATKIANDAFALIRNCNRAAGPQAAWCPAVTSLCLSASKFSEPPTALASGITSFLSSDPAPSHKPLPVSPVARREASKSGSSHKPVGTILSFFQAAADSKCKSLETTATSLPSCSDDIEVVDREPDTSCADVLTTCLRSEERDYALGQDFRGFSPSLRPSSTQEPSSSECLATAAESVGNVSNVERNLQIDAGLLGSTLPGACAWELVPGKGVTEPPILAPEDVARCEKCGEYLPVWDMPEHHDFHFAQNLQSSFSTPVPGPLCSPRARAGARARAGCAARGKSKRKQTPASPAKRSRHQRERTLDLYFQKPAAGKVGCQDTEEEVVNQ</sequence>
<protein>
    <recommendedName>
        <fullName evidence="23">DNA polymerase eta</fullName>
        <ecNumber evidence="5">2.7.7.7</ecNumber>
    </recommendedName>
    <alternativeName>
        <fullName evidence="26">RAD30 homolog A</fullName>
    </alternativeName>
</protein>
<evidence type="ECO:0000256" key="3">
    <source>
        <dbReference type="ARBA" id="ARBA00004123"/>
    </source>
</evidence>
<accession>A0A4W3JZI8</accession>
<dbReference type="PROSITE" id="PS51907">
    <property type="entry name" value="ZF_UBZ3"/>
    <property type="match status" value="1"/>
</dbReference>
<dbReference type="Pfam" id="PF18439">
    <property type="entry name" value="zf_UBZ"/>
    <property type="match status" value="1"/>
</dbReference>
<dbReference type="Ensembl" id="ENSCMIT00000045040.1">
    <property type="protein sequence ID" value="ENSCMIP00000044401.1"/>
    <property type="gene ID" value="ENSCMIG00000018367.1"/>
</dbReference>
<dbReference type="InParanoid" id="A0A4W3JZI8"/>
<evidence type="ECO:0000256" key="19">
    <source>
        <dbReference type="ARBA" id="ARBA00023125"/>
    </source>
</evidence>
<evidence type="ECO:0000256" key="22">
    <source>
        <dbReference type="ARBA" id="ARBA00023270"/>
    </source>
</evidence>
<evidence type="ECO:0000256" key="9">
    <source>
        <dbReference type="ARBA" id="ARBA00022679"/>
    </source>
</evidence>
<evidence type="ECO:0000256" key="23">
    <source>
        <dbReference type="ARBA" id="ARBA00044975"/>
    </source>
</evidence>
<dbReference type="PIRSF" id="PIRSF036603">
    <property type="entry name" value="DPol_eta"/>
    <property type="match status" value="1"/>
</dbReference>
<dbReference type="RefSeq" id="XP_042189172.1">
    <property type="nucleotide sequence ID" value="XM_042333238.1"/>
</dbReference>
<keyword evidence="8" id="KW-0237">DNA synthesis</keyword>
<dbReference type="InterPro" id="IPR043128">
    <property type="entry name" value="Rev_trsase/Diguanyl_cyclase"/>
</dbReference>
<keyword evidence="14" id="KW-0863">Zinc-finger</keyword>
<reference evidence="31" key="3">
    <citation type="journal article" date="2014" name="Nature">
        <title>Elephant shark genome provides unique insights into gnathostome evolution.</title>
        <authorList>
            <consortium name="International Elephant Shark Genome Sequencing Consortium"/>
            <person name="Venkatesh B."/>
            <person name="Lee A.P."/>
            <person name="Ravi V."/>
            <person name="Maurya A.K."/>
            <person name="Lian M.M."/>
            <person name="Swann J.B."/>
            <person name="Ohta Y."/>
            <person name="Flajnik M.F."/>
            <person name="Sutoh Y."/>
            <person name="Kasahara M."/>
            <person name="Hoon S."/>
            <person name="Gangu V."/>
            <person name="Roy S.W."/>
            <person name="Irimia M."/>
            <person name="Korzh V."/>
            <person name="Kondrychyn I."/>
            <person name="Lim Z.W."/>
            <person name="Tay B.H."/>
            <person name="Tohari S."/>
            <person name="Kong K.W."/>
            <person name="Ho S."/>
            <person name="Lorente-Galdos B."/>
            <person name="Quilez J."/>
            <person name="Marques-Bonet T."/>
            <person name="Raney B.J."/>
            <person name="Ingham P.W."/>
            <person name="Tay A."/>
            <person name="Hillier L.W."/>
            <person name="Minx P."/>
            <person name="Boehm T."/>
            <person name="Wilson R.K."/>
            <person name="Brenner S."/>
            <person name="Warren W.C."/>
        </authorList>
    </citation>
    <scope>NUCLEOTIDE SEQUENCE [LARGE SCALE GENOMIC DNA]</scope>
</reference>
<keyword evidence="20" id="KW-0234">DNA repair</keyword>
<reference evidence="31" key="2">
    <citation type="journal article" date="2007" name="PLoS Biol.">
        <title>Survey sequencing and comparative analysis of the elephant shark (Callorhinchus milii) genome.</title>
        <authorList>
            <person name="Venkatesh B."/>
            <person name="Kirkness E.F."/>
            <person name="Loh Y.H."/>
            <person name="Halpern A.L."/>
            <person name="Lee A.P."/>
            <person name="Johnson J."/>
            <person name="Dandona N."/>
            <person name="Viswanathan L.D."/>
            <person name="Tay A."/>
            <person name="Venter J.C."/>
            <person name="Strausberg R.L."/>
            <person name="Brenner S."/>
        </authorList>
    </citation>
    <scope>NUCLEOTIDE SEQUENCE [LARGE SCALE GENOMIC DNA]</scope>
</reference>
<dbReference type="FunCoup" id="A0A4W3JZI8">
    <property type="interactions" value="661"/>
</dbReference>
<evidence type="ECO:0000256" key="26">
    <source>
        <dbReference type="ARBA" id="ARBA00080427"/>
    </source>
</evidence>
<keyword evidence="21" id="KW-0539">Nucleus</keyword>
<keyword evidence="19" id="KW-0238">DNA-binding</keyword>
<keyword evidence="17" id="KW-0832">Ubl conjugation</keyword>
<dbReference type="Pfam" id="PF00817">
    <property type="entry name" value="IMS"/>
    <property type="match status" value="1"/>
</dbReference>
<dbReference type="InterPro" id="IPR017961">
    <property type="entry name" value="DNA_pol_Y-fam_little_finger"/>
</dbReference>
<evidence type="ECO:0000256" key="27">
    <source>
        <dbReference type="SAM" id="MobiDB-lite"/>
    </source>
</evidence>
<evidence type="ECO:0000256" key="17">
    <source>
        <dbReference type="ARBA" id="ARBA00022843"/>
    </source>
</evidence>
<comment type="subunit">
    <text evidence="25">Interacts with REV1. Interacts with monoubiquitinated PCNA, but not unmodified PCNA. Interacts with POLI; this interaction targets POLI to the replication machinery. Interacts with PALB2 and BRCA2; the interactions are direct and are required to sustain the recruitment of POLH at blocked replication forks and to stimulate POLH-dependent DNA synthesis on D loop substrates. Interacts (via C-terminus) with TRAIP. Interacts with ubiquitin. Interacts with POLDIP2.</text>
</comment>
<keyword evidence="31" id="KW-1185">Reference proteome</keyword>
<reference evidence="30" key="4">
    <citation type="submission" date="2025-08" db="UniProtKB">
        <authorList>
            <consortium name="Ensembl"/>
        </authorList>
    </citation>
    <scope>IDENTIFICATION</scope>
</reference>
<dbReference type="InterPro" id="IPR036775">
    <property type="entry name" value="DNA_pol_Y-fam_lit_finger_sf"/>
</dbReference>
<gene>
    <name evidence="30" type="primary">polh</name>
</gene>
<organism evidence="30 31">
    <name type="scientific">Callorhinchus milii</name>
    <name type="common">Ghost shark</name>
    <dbReference type="NCBI Taxonomy" id="7868"/>
    <lineage>
        <taxon>Eukaryota</taxon>
        <taxon>Metazoa</taxon>
        <taxon>Chordata</taxon>
        <taxon>Craniata</taxon>
        <taxon>Vertebrata</taxon>
        <taxon>Chondrichthyes</taxon>
        <taxon>Holocephali</taxon>
        <taxon>Chimaeriformes</taxon>
        <taxon>Callorhinchidae</taxon>
        <taxon>Callorhinchus</taxon>
    </lineage>
</organism>
<name>A0A4W3JZI8_CALMI</name>
<evidence type="ECO:0000256" key="24">
    <source>
        <dbReference type="ARBA" id="ARBA00049244"/>
    </source>
</evidence>
<keyword evidence="22" id="KW-0704">Schiff base</keyword>
<dbReference type="InterPro" id="IPR052230">
    <property type="entry name" value="DNA_polymerase_eta"/>
</dbReference>
<dbReference type="GO" id="GO:0003684">
    <property type="term" value="F:damaged DNA binding"/>
    <property type="evidence" value="ECO:0007669"/>
    <property type="project" value="InterPro"/>
</dbReference>
<dbReference type="GO" id="GO:0005634">
    <property type="term" value="C:nucleus"/>
    <property type="evidence" value="ECO:0007669"/>
    <property type="project" value="UniProtKB-SubCell"/>
</dbReference>
<dbReference type="InterPro" id="IPR043502">
    <property type="entry name" value="DNA/RNA_pol_sf"/>
</dbReference>
<dbReference type="OrthoDB" id="5723at2759"/>
<keyword evidence="15" id="KW-0862">Zinc</keyword>
<feature type="region of interest" description="Disordered" evidence="27">
    <location>
        <begin position="447"/>
        <end position="473"/>
    </location>
</feature>
<dbReference type="GO" id="GO:0042276">
    <property type="term" value="P:error-prone translesion synthesis"/>
    <property type="evidence" value="ECO:0007669"/>
    <property type="project" value="TreeGrafter"/>
</dbReference>
<dbReference type="GO" id="GO:0010225">
    <property type="term" value="P:response to UV-C"/>
    <property type="evidence" value="ECO:0007669"/>
    <property type="project" value="UniProtKB-ARBA"/>
</dbReference>
<dbReference type="SUPFAM" id="SSF100879">
    <property type="entry name" value="Lesion bypass DNA polymerase (Y-family), little finger domain"/>
    <property type="match status" value="1"/>
</dbReference>
<evidence type="ECO:0000256" key="21">
    <source>
        <dbReference type="ARBA" id="ARBA00023242"/>
    </source>
</evidence>
<dbReference type="Proteomes" id="UP000314986">
    <property type="component" value="Unassembled WGS sequence"/>
</dbReference>
<dbReference type="PANTHER" id="PTHR45873:SF1">
    <property type="entry name" value="DNA POLYMERASE ETA"/>
    <property type="match status" value="1"/>
</dbReference>
<proteinExistence type="inferred from homology"/>
<dbReference type="InterPro" id="IPR041298">
    <property type="entry name" value="UBZ3"/>
</dbReference>
<dbReference type="PROSITE" id="PS50173">
    <property type="entry name" value="UMUC"/>
    <property type="match status" value="1"/>
</dbReference>
<evidence type="ECO:0000256" key="7">
    <source>
        <dbReference type="ARBA" id="ARBA00022499"/>
    </source>
</evidence>
<dbReference type="SUPFAM" id="SSF56672">
    <property type="entry name" value="DNA/RNA polymerases"/>
    <property type="match status" value="1"/>
</dbReference>
<evidence type="ECO:0000256" key="1">
    <source>
        <dbReference type="ARBA" id="ARBA00001936"/>
    </source>
</evidence>
<keyword evidence="16" id="KW-0460">Magnesium</keyword>
<evidence type="ECO:0000256" key="5">
    <source>
        <dbReference type="ARBA" id="ARBA00012417"/>
    </source>
</evidence>
<evidence type="ECO:0000256" key="14">
    <source>
        <dbReference type="ARBA" id="ARBA00022771"/>
    </source>
</evidence>
<evidence type="ECO:0000256" key="18">
    <source>
        <dbReference type="ARBA" id="ARBA00022932"/>
    </source>
</evidence>
<evidence type="ECO:0000256" key="10">
    <source>
        <dbReference type="ARBA" id="ARBA00022695"/>
    </source>
</evidence>
<reference evidence="30" key="5">
    <citation type="submission" date="2025-09" db="UniProtKB">
        <authorList>
            <consortium name="Ensembl"/>
        </authorList>
    </citation>
    <scope>IDENTIFICATION</scope>
</reference>
<keyword evidence="9" id="KW-0808">Transferase</keyword>
<dbReference type="GO" id="GO:0008270">
    <property type="term" value="F:zinc ion binding"/>
    <property type="evidence" value="ECO:0007669"/>
    <property type="project" value="UniProtKB-KW"/>
</dbReference>
<dbReference type="AlphaFoldDB" id="A0A4W3JZI8"/>
<evidence type="ECO:0000256" key="20">
    <source>
        <dbReference type="ARBA" id="ARBA00023204"/>
    </source>
</evidence>
<dbReference type="FunFam" id="3.30.70.270:FF:000022">
    <property type="entry name" value="DNA polymerase eta"/>
    <property type="match status" value="1"/>
</dbReference>
<keyword evidence="18" id="KW-0239">DNA-directed DNA polymerase</keyword>
<dbReference type="Gene3D" id="1.10.150.20">
    <property type="entry name" value="5' to 3' exonuclease, C-terminal subdomain"/>
    <property type="match status" value="1"/>
</dbReference>
<evidence type="ECO:0000259" key="29">
    <source>
        <dbReference type="PROSITE" id="PS51907"/>
    </source>
</evidence>
<comment type="catalytic activity">
    <reaction evidence="24">
        <text>DNA(n) + a 2'-deoxyribonucleoside 5'-triphosphate = DNA(n+1) + diphosphate</text>
        <dbReference type="Rhea" id="RHEA:22508"/>
        <dbReference type="Rhea" id="RHEA-COMP:17339"/>
        <dbReference type="Rhea" id="RHEA-COMP:17340"/>
        <dbReference type="ChEBI" id="CHEBI:33019"/>
        <dbReference type="ChEBI" id="CHEBI:61560"/>
        <dbReference type="ChEBI" id="CHEBI:173112"/>
        <dbReference type="EC" id="2.7.7.7"/>
    </reaction>
</comment>
<dbReference type="GO" id="GO:0035861">
    <property type="term" value="C:site of double-strand break"/>
    <property type="evidence" value="ECO:0007669"/>
    <property type="project" value="TreeGrafter"/>
</dbReference>
<dbReference type="GeneTree" id="ENSGT00940000157048"/>
<evidence type="ECO:0000256" key="2">
    <source>
        <dbReference type="ARBA" id="ARBA00001946"/>
    </source>
</evidence>
<dbReference type="GO" id="GO:0006260">
    <property type="term" value="P:DNA replication"/>
    <property type="evidence" value="ECO:0007669"/>
    <property type="project" value="UniProtKB-KW"/>
</dbReference>
<keyword evidence="6" id="KW-0515">Mutator protein</keyword>
<dbReference type="CTD" id="5429"/>
<comment type="similarity">
    <text evidence="4">Belongs to the DNA polymerase type-Y family.</text>
</comment>
<dbReference type="Gene3D" id="3.30.70.270">
    <property type="match status" value="1"/>
</dbReference>
<dbReference type="GeneID" id="103181661"/>
<feature type="domain" description="UmuC" evidence="28">
    <location>
        <begin position="9"/>
        <end position="262"/>
    </location>
</feature>
<evidence type="ECO:0000256" key="6">
    <source>
        <dbReference type="ARBA" id="ARBA00022457"/>
    </source>
</evidence>
<dbReference type="FunFam" id="3.40.1170.60:FF:000003">
    <property type="entry name" value="DNA polymerase eta"/>
    <property type="match status" value="1"/>
</dbReference>
<dbReference type="OMA" id="QNHRVAK"/>
<reference evidence="31" key="1">
    <citation type="journal article" date="2006" name="Science">
        <title>Ancient noncoding elements conserved in the human genome.</title>
        <authorList>
            <person name="Venkatesh B."/>
            <person name="Kirkness E.F."/>
            <person name="Loh Y.H."/>
            <person name="Halpern A.L."/>
            <person name="Lee A.P."/>
            <person name="Johnson J."/>
            <person name="Dandona N."/>
            <person name="Viswanathan L.D."/>
            <person name="Tay A."/>
            <person name="Venter J.C."/>
            <person name="Strausberg R.L."/>
            <person name="Brenner S."/>
        </authorList>
    </citation>
    <scope>NUCLEOTIDE SEQUENCE [LARGE SCALE GENOMIC DNA]</scope>
</reference>
<evidence type="ECO:0000313" key="30">
    <source>
        <dbReference type="Ensembl" id="ENSCMIP00000044401.1"/>
    </source>
</evidence>
<keyword evidence="12" id="KW-0479">Metal-binding</keyword>
<dbReference type="Gene3D" id="3.40.1170.60">
    <property type="match status" value="1"/>
</dbReference>
<evidence type="ECO:0000259" key="28">
    <source>
        <dbReference type="PROSITE" id="PS50173"/>
    </source>
</evidence>
<feature type="domain" description="UBZ3-type" evidence="29">
    <location>
        <begin position="610"/>
        <end position="644"/>
    </location>
</feature>
<dbReference type="PANTHER" id="PTHR45873">
    <property type="entry name" value="DNA POLYMERASE ETA"/>
    <property type="match status" value="1"/>
</dbReference>
<keyword evidence="7" id="KW-1017">Isopeptide bond</keyword>
<evidence type="ECO:0000256" key="15">
    <source>
        <dbReference type="ARBA" id="ARBA00022833"/>
    </source>
</evidence>
<dbReference type="Pfam" id="PF21704">
    <property type="entry name" value="POLH-Rev1_HhH"/>
    <property type="match status" value="1"/>
</dbReference>
<evidence type="ECO:0000256" key="8">
    <source>
        <dbReference type="ARBA" id="ARBA00022634"/>
    </source>
</evidence>
<dbReference type="Pfam" id="PF11799">
    <property type="entry name" value="IMS_C"/>
    <property type="match status" value="1"/>
</dbReference>
<dbReference type="FunFam" id="3.30.1490.100:FF:000007">
    <property type="entry name" value="DNA polymerase eta"/>
    <property type="match status" value="1"/>
</dbReference>
<evidence type="ECO:0000256" key="12">
    <source>
        <dbReference type="ARBA" id="ARBA00022723"/>
    </source>
</evidence>
<dbReference type="FunFam" id="1.10.150.20:FF:000014">
    <property type="entry name" value="Polymerase (DNA directed), eta"/>
    <property type="match status" value="1"/>
</dbReference>
<dbReference type="KEGG" id="cmk:103181661"/>
<dbReference type="STRING" id="7868.ENSCMIP00000044401"/>
<evidence type="ECO:0000256" key="4">
    <source>
        <dbReference type="ARBA" id="ARBA00010945"/>
    </source>
</evidence>
<comment type="cofactor">
    <cofactor evidence="2">
        <name>Mg(2+)</name>
        <dbReference type="ChEBI" id="CHEBI:18420"/>
    </cofactor>
</comment>